<dbReference type="InterPro" id="IPR045310">
    <property type="entry name" value="Pcs60-like"/>
</dbReference>
<dbReference type="AlphaFoldDB" id="A0A419SQT3"/>
<evidence type="ECO:0000259" key="5">
    <source>
        <dbReference type="Pfam" id="PF00501"/>
    </source>
</evidence>
<name>A0A419SQT3_9BACL</name>
<dbReference type="Gene3D" id="3.40.50.12780">
    <property type="entry name" value="N-terminal domain of ligase-like"/>
    <property type="match status" value="1"/>
</dbReference>
<dbReference type="InterPro" id="IPR020845">
    <property type="entry name" value="AMP-binding_CS"/>
</dbReference>
<evidence type="ECO:0000259" key="6">
    <source>
        <dbReference type="Pfam" id="PF13193"/>
    </source>
</evidence>
<feature type="domain" description="AMP-dependent synthetase/ligase" evidence="5">
    <location>
        <begin position="17"/>
        <end position="361"/>
    </location>
</feature>
<dbReference type="InterPro" id="IPR042099">
    <property type="entry name" value="ANL_N_sf"/>
</dbReference>
<dbReference type="InterPro" id="IPR045851">
    <property type="entry name" value="AMP-bd_C_sf"/>
</dbReference>
<dbReference type="OrthoDB" id="9762242at2"/>
<gene>
    <name evidence="7" type="ORF">BEP19_16390</name>
</gene>
<dbReference type="Proteomes" id="UP000284219">
    <property type="component" value="Unassembled WGS sequence"/>
</dbReference>
<evidence type="ECO:0000313" key="7">
    <source>
        <dbReference type="EMBL" id="RKD26836.1"/>
    </source>
</evidence>
<evidence type="ECO:0000313" key="8">
    <source>
        <dbReference type="Proteomes" id="UP000284219"/>
    </source>
</evidence>
<keyword evidence="2" id="KW-0436">Ligase</keyword>
<dbReference type="Gene3D" id="3.30.300.30">
    <property type="match status" value="1"/>
</dbReference>
<dbReference type="Pfam" id="PF13193">
    <property type="entry name" value="AMP-binding_C"/>
    <property type="match status" value="1"/>
</dbReference>
<reference evidence="7 8" key="1">
    <citation type="submission" date="2016-08" db="EMBL/GenBank/DDBJ databases">
        <title>Novel Firmicute Genomes.</title>
        <authorList>
            <person name="Poppleton D.I."/>
            <person name="Gribaldo S."/>
        </authorList>
    </citation>
    <scope>NUCLEOTIDE SEQUENCE [LARGE SCALE GENOMIC DNA]</scope>
    <source>
        <strain evidence="7 8">RAOx-1</strain>
    </source>
</reference>
<dbReference type="CDD" id="cd05926">
    <property type="entry name" value="FACL_fum10p_like"/>
    <property type="match status" value="1"/>
</dbReference>
<dbReference type="PROSITE" id="PS00455">
    <property type="entry name" value="AMP_BINDING"/>
    <property type="match status" value="1"/>
</dbReference>
<keyword evidence="8" id="KW-1185">Reference proteome</keyword>
<evidence type="ECO:0000256" key="1">
    <source>
        <dbReference type="ARBA" id="ARBA00006432"/>
    </source>
</evidence>
<dbReference type="Pfam" id="PF00501">
    <property type="entry name" value="AMP-binding"/>
    <property type="match status" value="1"/>
</dbReference>
<dbReference type="GO" id="GO:0031956">
    <property type="term" value="F:medium-chain fatty acid-CoA ligase activity"/>
    <property type="evidence" value="ECO:0007669"/>
    <property type="project" value="TreeGrafter"/>
</dbReference>
<comment type="caution">
    <text evidence="7">The sequence shown here is derived from an EMBL/GenBank/DDBJ whole genome shotgun (WGS) entry which is preliminary data.</text>
</comment>
<evidence type="ECO:0000256" key="2">
    <source>
        <dbReference type="ARBA" id="ARBA00022598"/>
    </source>
</evidence>
<keyword evidence="3" id="KW-0547">Nucleotide-binding</keyword>
<accession>A0A419SQT3</accession>
<sequence>MTIHDLLSPTGSDHDEALFAPGKPTLSYKQLYDNVIQLSAALNSFGIGRGDRVAMVMGNGPETVVTFLAVAISATAAPLNPNYKKEEFAYYYEDTKARALITLPGSAELAREAMTEDMALIEATPQEDGTLSFELIKGQREPRPTELAAPEDVAMILHTSGTTGAPKRVPLRHSNIVASANNIKSTYNLTKDDTGLCVMPLFHIHGIIASTLSTLAAGGKLVCPPGFSALEFWSWVDTYKPTWYSAVPTMHQTLLARAESNKDIIEANPFRFIRSSSSPLPPVILERMEEVFKAPVLEAYGMSEACHQMASNPLPPAQRKPGSVGIGFGVEVGIMDEEGNLLENGELGEVVVKGPNIFSGYEENPEANAEAFANGWFRTGDQGFKDEDGYLSLTGRFKEIINRGGEKISPIEVDDVLLRHPAVSEAIAFAVPSKVYGEDIHAAVVLKGDADEKELRAHCSAQLADFKVPRRFHIVDEIPRGATSKIQRVNLAELLGIS</sequence>
<protein>
    <submittedName>
        <fullName evidence="7">AMP-dependent synthetase</fullName>
    </submittedName>
</protein>
<dbReference type="PANTHER" id="PTHR43201:SF5">
    <property type="entry name" value="MEDIUM-CHAIN ACYL-COA LIGASE ACSF2, MITOCHONDRIAL"/>
    <property type="match status" value="1"/>
</dbReference>
<keyword evidence="4" id="KW-0067">ATP-binding</keyword>
<organism evidence="7 8">
    <name type="scientific">Ammoniphilus oxalaticus</name>
    <dbReference type="NCBI Taxonomy" id="66863"/>
    <lineage>
        <taxon>Bacteria</taxon>
        <taxon>Bacillati</taxon>
        <taxon>Bacillota</taxon>
        <taxon>Bacilli</taxon>
        <taxon>Bacillales</taxon>
        <taxon>Paenibacillaceae</taxon>
        <taxon>Aneurinibacillus group</taxon>
        <taxon>Ammoniphilus</taxon>
    </lineage>
</organism>
<dbReference type="SUPFAM" id="SSF56801">
    <property type="entry name" value="Acetyl-CoA synthetase-like"/>
    <property type="match status" value="1"/>
</dbReference>
<evidence type="ECO:0000256" key="4">
    <source>
        <dbReference type="ARBA" id="ARBA00022840"/>
    </source>
</evidence>
<proteinExistence type="inferred from homology"/>
<dbReference type="GO" id="GO:0006631">
    <property type="term" value="P:fatty acid metabolic process"/>
    <property type="evidence" value="ECO:0007669"/>
    <property type="project" value="TreeGrafter"/>
</dbReference>
<evidence type="ECO:0000256" key="3">
    <source>
        <dbReference type="ARBA" id="ARBA00022741"/>
    </source>
</evidence>
<dbReference type="InterPro" id="IPR025110">
    <property type="entry name" value="AMP-bd_C"/>
</dbReference>
<dbReference type="EMBL" id="MCHY01000002">
    <property type="protein sequence ID" value="RKD26836.1"/>
    <property type="molecule type" value="Genomic_DNA"/>
</dbReference>
<comment type="similarity">
    <text evidence="1">Belongs to the ATP-dependent AMP-binding enzyme family.</text>
</comment>
<dbReference type="PANTHER" id="PTHR43201">
    <property type="entry name" value="ACYL-COA SYNTHETASE"/>
    <property type="match status" value="1"/>
</dbReference>
<dbReference type="GO" id="GO:0005524">
    <property type="term" value="F:ATP binding"/>
    <property type="evidence" value="ECO:0007669"/>
    <property type="project" value="UniProtKB-KW"/>
</dbReference>
<feature type="domain" description="AMP-binding enzyme C-terminal" evidence="6">
    <location>
        <begin position="412"/>
        <end position="485"/>
    </location>
</feature>
<dbReference type="InterPro" id="IPR000873">
    <property type="entry name" value="AMP-dep_synth/lig_dom"/>
</dbReference>